<dbReference type="InterPro" id="IPR011604">
    <property type="entry name" value="PDDEXK-like_dom_sf"/>
</dbReference>
<dbReference type="NCBIfam" id="TIGR02786">
    <property type="entry name" value="addB_alphas"/>
    <property type="match status" value="1"/>
</dbReference>
<feature type="domain" description="PD-(D/E)XK endonuclease-like" evidence="1">
    <location>
        <begin position="720"/>
        <end position="928"/>
    </location>
</feature>
<evidence type="ECO:0000313" key="2">
    <source>
        <dbReference type="EMBL" id="AHE53426.1"/>
    </source>
</evidence>
<dbReference type="HOGENOM" id="CLU_012377_0_0_5"/>
<sequence length="989" mass="106942">MSAAARPAVFTIPAYRAFADALAAGIIARWGGSPLELARGIVILPNNRAQRALTDAFVRRAEGGLLLPRLIAIGDDDLDERIGPLFDPAEGESPPPPAIEPLDRQMRLARLVQVARRDAGVPVDAAEAVRLAADLARTLDQLIIEEVDPRRLRELEIAPELSAHWARALDLLAVILDRWPRELAEIGRIDRATRRNLLLRQTAERWKREAPPGFVVAAGVTVAAPAVAALLKSIAWLKRGMVVLPGFDQAMPADEWEALGPFPADSGRRAVETHPQFNLKLLLDRMDIAPGEVERWRWGGGHDASAARGRAVNNALKPARFTGKWHELEAPERLLTGVRTLEAATPAEEAQAIAIALREALETPERTAALVTPDRGLARRVSALLRRWEIAADDSAGVPLSMTPPGALLLGLADAAAQRLAPPALLAVLKHPLVRAGEGRLAWLEGVRALDLALRGPRPAEGSAGLAAFLLEGDARTAMLRESARPFWDEAAPLLAPLEATFRDADGGRLEPLLAALRDVATALCGDAIWSGPAGRAAADLLADAERCAANGPRDVSAEGIGPLLRRLMDDVAVRPPQGGHPRIAIWGLIEARLQQADLVILGGLNEGTWPSVPPPDPWLAPRIRSELGLPGLDRRIGLAAHDFAGALGAPDVIVTRAHRDTAPTVASRFWLRLAAIDPPDREHRRADRFVALARRLDRALHEPARRPAPVPPVAERPTRISVTEVDRLKADPYAFYARRMLRLLPLDMIDADPTPAWRGTAIHAVLEAWARDDACAPEKLRDRALAMLAGPGSHPLVRALWEPRLMEAVGWIAETIVEMRSEGRIVATVEAKGAVEIGGITLDGRVDRIDRLPDGSLAIVDYKTGTPPSARAVRAGYSLQLGLLGLIAERSGFGEVGGKAGAFEYWSMARRKKGQGFGYIETPVAPDGARGKIPTDQFVGIAAANFIEAAEKWLTGEAAFTAKLHPEFAPYAEYDQLMRLDEWYGRDG</sequence>
<dbReference type="PATRIC" id="fig|1123269.5.peg.1669"/>
<dbReference type="EMBL" id="CP006644">
    <property type="protein sequence ID" value="AHE53426.1"/>
    <property type="molecule type" value="Genomic_DNA"/>
</dbReference>
<dbReference type="AlphaFoldDB" id="W0A8J9"/>
<dbReference type="InterPro" id="IPR038726">
    <property type="entry name" value="PDDEXK_AddAB-type"/>
</dbReference>
<dbReference type="Pfam" id="PF12705">
    <property type="entry name" value="PDDEXK_1"/>
    <property type="match status" value="1"/>
</dbReference>
<dbReference type="KEGG" id="ssan:NX02_08515"/>
<name>W0A8J9_9SPHN</name>
<accession>W0A8J9</accession>
<dbReference type="InterPro" id="IPR011335">
    <property type="entry name" value="Restrct_endonuc-II-like"/>
</dbReference>
<keyword evidence="3" id="KW-1185">Reference proteome</keyword>
<dbReference type="RefSeq" id="WP_025291684.1">
    <property type="nucleotide sequence ID" value="NZ_CP006644.1"/>
</dbReference>
<dbReference type="SUPFAM" id="SSF52540">
    <property type="entry name" value="P-loop containing nucleoside triphosphate hydrolases"/>
    <property type="match status" value="1"/>
</dbReference>
<dbReference type="eggNOG" id="COG2887">
    <property type="taxonomic scope" value="Bacteria"/>
</dbReference>
<dbReference type="Gene3D" id="3.90.320.10">
    <property type="match status" value="1"/>
</dbReference>
<dbReference type="OrthoDB" id="9780606at2"/>
<organism evidence="2 3">
    <name type="scientific">Sphingomonas sanxanigenens DSM 19645 = NX02</name>
    <dbReference type="NCBI Taxonomy" id="1123269"/>
    <lineage>
        <taxon>Bacteria</taxon>
        <taxon>Pseudomonadati</taxon>
        <taxon>Pseudomonadota</taxon>
        <taxon>Alphaproteobacteria</taxon>
        <taxon>Sphingomonadales</taxon>
        <taxon>Sphingomonadaceae</taxon>
        <taxon>Sphingomonas</taxon>
    </lineage>
</organism>
<dbReference type="InterPro" id="IPR014153">
    <property type="entry name" value="Ds_break_AddB"/>
</dbReference>
<dbReference type="eggNOG" id="COG3893">
    <property type="taxonomic scope" value="Bacteria"/>
</dbReference>
<reference evidence="2 3" key="1">
    <citation type="submission" date="2013-07" db="EMBL/GenBank/DDBJ databases">
        <title>Completed genome of Sphingomonas sanxanigenens NX02.</title>
        <authorList>
            <person name="Ma T."/>
            <person name="Huang H."/>
            <person name="Wu M."/>
            <person name="Li X."/>
            <person name="Li G."/>
        </authorList>
    </citation>
    <scope>NUCLEOTIDE SEQUENCE [LARGE SCALE GENOMIC DNA]</scope>
    <source>
        <strain evidence="2 3">NX02</strain>
    </source>
</reference>
<evidence type="ECO:0000313" key="3">
    <source>
        <dbReference type="Proteomes" id="UP000018851"/>
    </source>
</evidence>
<gene>
    <name evidence="2" type="ORF">NX02_08515</name>
</gene>
<dbReference type="STRING" id="1123269.NX02_08515"/>
<proteinExistence type="predicted"/>
<dbReference type="InterPro" id="IPR027417">
    <property type="entry name" value="P-loop_NTPase"/>
</dbReference>
<dbReference type="Proteomes" id="UP000018851">
    <property type="component" value="Chromosome"/>
</dbReference>
<protein>
    <recommendedName>
        <fullName evidence="1">PD-(D/E)XK endonuclease-like domain-containing protein</fullName>
    </recommendedName>
</protein>
<dbReference type="SUPFAM" id="SSF52980">
    <property type="entry name" value="Restriction endonuclease-like"/>
    <property type="match status" value="1"/>
</dbReference>
<evidence type="ECO:0000259" key="1">
    <source>
        <dbReference type="Pfam" id="PF12705"/>
    </source>
</evidence>